<gene>
    <name evidence="2" type="ORF">WJX72_000256</name>
</gene>
<protein>
    <submittedName>
        <fullName evidence="2">Uncharacterized protein</fullName>
    </submittedName>
</protein>
<dbReference type="EMBL" id="JALJOR010000009">
    <property type="protein sequence ID" value="KAK9811226.1"/>
    <property type="molecule type" value="Genomic_DNA"/>
</dbReference>
<keyword evidence="1" id="KW-0472">Membrane</keyword>
<feature type="transmembrane region" description="Helical" evidence="1">
    <location>
        <begin position="615"/>
        <end position="645"/>
    </location>
</feature>
<keyword evidence="1" id="KW-1133">Transmembrane helix</keyword>
<reference evidence="2 3" key="1">
    <citation type="journal article" date="2024" name="Nat. Commun.">
        <title>Phylogenomics reveals the evolutionary origins of lichenization in chlorophyte algae.</title>
        <authorList>
            <person name="Puginier C."/>
            <person name="Libourel C."/>
            <person name="Otte J."/>
            <person name="Skaloud P."/>
            <person name="Haon M."/>
            <person name="Grisel S."/>
            <person name="Petersen M."/>
            <person name="Berrin J.G."/>
            <person name="Delaux P.M."/>
            <person name="Dal Grande F."/>
            <person name="Keller J."/>
        </authorList>
    </citation>
    <scope>NUCLEOTIDE SEQUENCE [LARGE SCALE GENOMIC DNA]</scope>
    <source>
        <strain evidence="2 3">SAG 2043</strain>
    </source>
</reference>
<evidence type="ECO:0000313" key="2">
    <source>
        <dbReference type="EMBL" id="KAK9811226.1"/>
    </source>
</evidence>
<name>A0AAW1PCT3_9CHLO</name>
<feature type="transmembrane region" description="Helical" evidence="1">
    <location>
        <begin position="533"/>
        <end position="559"/>
    </location>
</feature>
<evidence type="ECO:0000313" key="3">
    <source>
        <dbReference type="Proteomes" id="UP001489004"/>
    </source>
</evidence>
<keyword evidence="3" id="KW-1185">Reference proteome</keyword>
<evidence type="ECO:0000256" key="1">
    <source>
        <dbReference type="SAM" id="Phobius"/>
    </source>
</evidence>
<organism evidence="2 3">
    <name type="scientific">[Myrmecia] bisecta</name>
    <dbReference type="NCBI Taxonomy" id="41462"/>
    <lineage>
        <taxon>Eukaryota</taxon>
        <taxon>Viridiplantae</taxon>
        <taxon>Chlorophyta</taxon>
        <taxon>core chlorophytes</taxon>
        <taxon>Trebouxiophyceae</taxon>
        <taxon>Trebouxiales</taxon>
        <taxon>Trebouxiaceae</taxon>
        <taxon>Myrmecia</taxon>
    </lineage>
</organism>
<dbReference type="PANTHER" id="PTHR48174:SF5">
    <property type="entry name" value="VACUOLAR PROTEIN SORTING-ASSOCIATED PROTEIN 62"/>
    <property type="match status" value="1"/>
</dbReference>
<keyword evidence="1" id="KW-0812">Transmembrane</keyword>
<sequence length="694" mass="75455">MLPKSYITVLGTPNETAVLAGAPFDGQGRSTAKVFYNIVDSGTGAWIYNYNLFYSYNGCGNMELSLAFNGEYTAVDAYVCPIGIHEGDWERVIVTVCKGSMTPAQVSYSQHGWQQVLDCTAGECPFDENGHPVSHVALNSHANYPISSPLNLYSLKRLNFLANLDGIYIGDRTLVDPKRTFVPTPNNIVELPDIENITTATAAQDGWAFYTGNWGMIPLPPQETTITCLSNNQTVAGPCDEGSLAYEMLAAALQVYTGAQARNLSKLVNITLPFGASKVIADTVNQTYEPATLTGPWLRDWSYRRLPDTQSAPIWSDKPPVNVTQLGPRVCPRSGDPSATARTQVDYASSESIAGYLLGLGIAICVFSGALAVFLIVPNCSGWNSYIRLVPAAEADQSAIRSREPRQSLLLPLGNSGGLLFRLLWGISGLALYITGAILVGIGMDVLFSLLDQLYHWSTWGSLRDLIIAVLSMIGFFDLLAAAIYVFVTTEPYVVLIGNRPGTAPCPLQATQTWRRYRNPATGVRWLVRNSRLVHMVLFAVIALVVCLCMLVFGLGLLASVVKMVFLNTCERVATVAIDTGICLNLQDNGLDLAVCGDRIVDVCNRWNAEEVKHIAIGACFVVWAHLLFAAMSLATFPLTCTYLVDLSSAHMRRHNGEHAFVDNPLATELAPPKLNLEMHNNGRDARDEGGALA</sequence>
<accession>A0AAW1PCT3</accession>
<feature type="transmembrane region" description="Helical" evidence="1">
    <location>
        <begin position="430"/>
        <end position="451"/>
    </location>
</feature>
<feature type="transmembrane region" description="Helical" evidence="1">
    <location>
        <begin position="466"/>
        <end position="488"/>
    </location>
</feature>
<proteinExistence type="predicted"/>
<feature type="transmembrane region" description="Helical" evidence="1">
    <location>
        <begin position="353"/>
        <end position="377"/>
    </location>
</feature>
<comment type="caution">
    <text evidence="2">The sequence shown here is derived from an EMBL/GenBank/DDBJ whole genome shotgun (WGS) entry which is preliminary data.</text>
</comment>
<dbReference type="Proteomes" id="UP001489004">
    <property type="component" value="Unassembled WGS sequence"/>
</dbReference>
<dbReference type="AlphaFoldDB" id="A0AAW1PCT3"/>
<dbReference type="PANTHER" id="PTHR48174">
    <property type="entry name" value="DUF946 FAMILY PROTEIN"/>
    <property type="match status" value="1"/>
</dbReference>